<dbReference type="RefSeq" id="XP_024939458.1">
    <property type="nucleotide sequence ID" value="XM_025083690.1"/>
</dbReference>
<dbReference type="GeneID" id="112494159"/>
<feature type="region of interest" description="Disordered" evidence="1">
    <location>
        <begin position="194"/>
        <end position="220"/>
    </location>
</feature>
<dbReference type="KEGG" id="ccin:112494159"/>
<dbReference type="Proteomes" id="UP000694920">
    <property type="component" value="Unplaced"/>
</dbReference>
<organism evidence="2 3">
    <name type="scientific">Cephus cinctus</name>
    <name type="common">Wheat stem sawfly</name>
    <dbReference type="NCBI Taxonomy" id="211228"/>
    <lineage>
        <taxon>Eukaryota</taxon>
        <taxon>Metazoa</taxon>
        <taxon>Ecdysozoa</taxon>
        <taxon>Arthropoda</taxon>
        <taxon>Hexapoda</taxon>
        <taxon>Insecta</taxon>
        <taxon>Pterygota</taxon>
        <taxon>Neoptera</taxon>
        <taxon>Endopterygota</taxon>
        <taxon>Hymenoptera</taxon>
        <taxon>Cephoidea</taxon>
        <taxon>Cephidae</taxon>
        <taxon>Cephus</taxon>
    </lineage>
</organism>
<accession>A0AAJ7REK5</accession>
<dbReference type="AlphaFoldDB" id="A0AAJ7REK5"/>
<evidence type="ECO:0000313" key="2">
    <source>
        <dbReference type="Proteomes" id="UP000694920"/>
    </source>
</evidence>
<feature type="non-terminal residue" evidence="3">
    <location>
        <position position="1"/>
    </location>
</feature>
<sequence>IIVPITIHEDLHNVIENNISNLNAADIGPIDFKEISICELERAEQKSDSQVSVPSMKKRRSLETVKVQTAESPPRRCAKDTDEIDLEKVLKFSKSTIAAWNSYKLNGKLRDTDRDAIAGAVIDYELTDDLDRRISPGRFVFLSEQILKYFPTEAQQSVWAVINSTSVFLTGKGKLYTRWSNTRRKYMELGLIPRQTKGRKGTGRPNANDKKVDDIEIQKF</sequence>
<feature type="compositionally biased region" description="Basic and acidic residues" evidence="1">
    <location>
        <begin position="207"/>
        <end position="220"/>
    </location>
</feature>
<reference evidence="3" key="1">
    <citation type="submission" date="2025-08" db="UniProtKB">
        <authorList>
            <consortium name="RefSeq"/>
        </authorList>
    </citation>
    <scope>IDENTIFICATION</scope>
</reference>
<protein>
    <submittedName>
        <fullName evidence="3">Uncharacterized protein LOC112494159</fullName>
    </submittedName>
</protein>
<gene>
    <name evidence="3" type="primary">LOC112494159</name>
</gene>
<proteinExistence type="predicted"/>
<keyword evidence="2" id="KW-1185">Reference proteome</keyword>
<evidence type="ECO:0000313" key="3">
    <source>
        <dbReference type="RefSeq" id="XP_024939458.1"/>
    </source>
</evidence>
<evidence type="ECO:0000256" key="1">
    <source>
        <dbReference type="SAM" id="MobiDB-lite"/>
    </source>
</evidence>
<name>A0AAJ7REK5_CEPCN</name>